<gene>
    <name evidence="1" type="ORF">JMJ55_04675</name>
</gene>
<dbReference type="EMBL" id="JAEUXJ010000002">
    <property type="protein sequence ID" value="MBL6454606.1"/>
    <property type="molecule type" value="Genomic_DNA"/>
</dbReference>
<reference evidence="1 2" key="1">
    <citation type="submission" date="2021-01" db="EMBL/GenBank/DDBJ databases">
        <title>Belnapia mucosa sp. nov. and Belnapia arida sp. nov., isolated from the Tabernas Desert (Almeria, Spain).</title>
        <authorList>
            <person name="Molina-Menor E."/>
            <person name="Vidal-Verdu A."/>
            <person name="Calonge A."/>
            <person name="Satari L."/>
            <person name="Pereto Magraner J."/>
            <person name="Porcar Miralles M."/>
        </authorList>
    </citation>
    <scope>NUCLEOTIDE SEQUENCE [LARGE SCALE GENOMIC DNA]</scope>
    <source>
        <strain evidence="1 2">T6</strain>
    </source>
</reference>
<accession>A0ABS1UYS7</accession>
<name>A0ABS1UYS7_9PROT</name>
<organism evidence="1 2">
    <name type="scientific">Belnapia mucosa</name>
    <dbReference type="NCBI Taxonomy" id="2804532"/>
    <lineage>
        <taxon>Bacteria</taxon>
        <taxon>Pseudomonadati</taxon>
        <taxon>Pseudomonadota</taxon>
        <taxon>Alphaproteobacteria</taxon>
        <taxon>Acetobacterales</taxon>
        <taxon>Roseomonadaceae</taxon>
        <taxon>Belnapia</taxon>
    </lineage>
</organism>
<dbReference type="Proteomes" id="UP000606490">
    <property type="component" value="Unassembled WGS sequence"/>
</dbReference>
<keyword evidence="2" id="KW-1185">Reference proteome</keyword>
<sequence length="46" mass="4838">MLHLAYFMVPVALAVKAVHRLGGAAWAANWLHLQGIGAVALMILAA</sequence>
<dbReference type="RefSeq" id="WP_202824362.1">
    <property type="nucleotide sequence ID" value="NZ_JAEUXJ010000002.1"/>
</dbReference>
<proteinExistence type="predicted"/>
<evidence type="ECO:0000313" key="1">
    <source>
        <dbReference type="EMBL" id="MBL6454606.1"/>
    </source>
</evidence>
<protein>
    <submittedName>
        <fullName evidence="1">Uncharacterized protein</fullName>
    </submittedName>
</protein>
<comment type="caution">
    <text evidence="1">The sequence shown here is derived from an EMBL/GenBank/DDBJ whole genome shotgun (WGS) entry which is preliminary data.</text>
</comment>
<evidence type="ECO:0000313" key="2">
    <source>
        <dbReference type="Proteomes" id="UP000606490"/>
    </source>
</evidence>